<feature type="signal peptide" evidence="1">
    <location>
        <begin position="1"/>
        <end position="22"/>
    </location>
</feature>
<comment type="caution">
    <text evidence="2">The sequence shown here is derived from an EMBL/GenBank/DDBJ whole genome shotgun (WGS) entry which is preliminary data.</text>
</comment>
<accession>A0A965ZID5</accession>
<dbReference type="EMBL" id="WWEO01000044">
    <property type="protein sequence ID" value="NCD71610.1"/>
    <property type="molecule type" value="Genomic_DNA"/>
</dbReference>
<reference evidence="2" key="2">
    <citation type="submission" date="2020-10" db="EMBL/GenBank/DDBJ databases">
        <title>Mucilaginibacter sp. nov., isolated from soil.</title>
        <authorList>
            <person name="Jeon C.O."/>
        </authorList>
    </citation>
    <scope>NUCLEOTIDE SEQUENCE</scope>
    <source>
        <strain evidence="2">R11</strain>
    </source>
</reference>
<keyword evidence="1" id="KW-0732">Signal</keyword>
<keyword evidence="3" id="KW-1185">Reference proteome</keyword>
<evidence type="ECO:0000256" key="1">
    <source>
        <dbReference type="SAM" id="SignalP"/>
    </source>
</evidence>
<dbReference type="RefSeq" id="WP_166587553.1">
    <property type="nucleotide sequence ID" value="NZ_WWEO01000044.1"/>
</dbReference>
<dbReference type="AlphaFoldDB" id="A0A965ZID5"/>
<feature type="chain" id="PRO_5038133996" evidence="1">
    <location>
        <begin position="23"/>
        <end position="104"/>
    </location>
</feature>
<proteinExistence type="predicted"/>
<organism evidence="2 3">
    <name type="scientific">Mucilaginibacter agri</name>
    <dbReference type="NCBI Taxonomy" id="2695265"/>
    <lineage>
        <taxon>Bacteria</taxon>
        <taxon>Pseudomonadati</taxon>
        <taxon>Bacteroidota</taxon>
        <taxon>Sphingobacteriia</taxon>
        <taxon>Sphingobacteriales</taxon>
        <taxon>Sphingobacteriaceae</taxon>
        <taxon>Mucilaginibacter</taxon>
    </lineage>
</organism>
<evidence type="ECO:0000313" key="2">
    <source>
        <dbReference type="EMBL" id="NCD71610.1"/>
    </source>
</evidence>
<dbReference type="Proteomes" id="UP000638732">
    <property type="component" value="Unassembled WGS sequence"/>
</dbReference>
<name>A0A965ZID5_9SPHI</name>
<reference evidence="2" key="1">
    <citation type="submission" date="2020-01" db="EMBL/GenBank/DDBJ databases">
        <authorList>
            <person name="Seo Y.L."/>
        </authorList>
    </citation>
    <scope>NUCLEOTIDE SEQUENCE</scope>
    <source>
        <strain evidence="2">R11</strain>
    </source>
</reference>
<protein>
    <submittedName>
        <fullName evidence="2">Uncharacterized protein</fullName>
    </submittedName>
</protein>
<sequence>MKNTVKSLLLAGVMFCAAQSYAQSDVKKAEKDVGHAATDVGHKTSEVASKGASKITDKTYKGKCGPNGQTIYIDKYSHYYYVDKKGHHQYLKKSELMDKHDMKM</sequence>
<gene>
    <name evidence="2" type="ORF">GSY63_19750</name>
</gene>
<evidence type="ECO:0000313" key="3">
    <source>
        <dbReference type="Proteomes" id="UP000638732"/>
    </source>
</evidence>